<accession>A0A1X2HVL2</accession>
<protein>
    <recommendedName>
        <fullName evidence="4">CipC-like antibiotic response protein</fullName>
    </recommendedName>
</protein>
<proteinExistence type="predicted"/>
<dbReference type="Pfam" id="PF12585">
    <property type="entry name" value="DUF3759"/>
    <property type="match status" value="1"/>
</dbReference>
<organism evidence="2 3">
    <name type="scientific">Syncephalastrum racemosum</name>
    <name type="common">Filamentous fungus</name>
    <dbReference type="NCBI Taxonomy" id="13706"/>
    <lineage>
        <taxon>Eukaryota</taxon>
        <taxon>Fungi</taxon>
        <taxon>Fungi incertae sedis</taxon>
        <taxon>Mucoromycota</taxon>
        <taxon>Mucoromycotina</taxon>
        <taxon>Mucoromycetes</taxon>
        <taxon>Mucorales</taxon>
        <taxon>Syncephalastraceae</taxon>
        <taxon>Syncephalastrum</taxon>
    </lineage>
</organism>
<comment type="caution">
    <text evidence="2">The sequence shown here is derived from an EMBL/GenBank/DDBJ whole genome shotgun (WGS) entry which is preliminary data.</text>
</comment>
<evidence type="ECO:0000313" key="2">
    <source>
        <dbReference type="EMBL" id="ORZ03645.1"/>
    </source>
</evidence>
<dbReference type="InterPro" id="IPR022234">
    <property type="entry name" value="DUF3759"/>
</dbReference>
<dbReference type="PANTHER" id="PTHR37450:SF1">
    <property type="entry name" value="CIPC PROTEIN"/>
    <property type="match status" value="1"/>
</dbReference>
<evidence type="ECO:0000313" key="3">
    <source>
        <dbReference type="Proteomes" id="UP000242180"/>
    </source>
</evidence>
<dbReference type="EMBL" id="MCGN01000001">
    <property type="protein sequence ID" value="ORZ03645.1"/>
    <property type="molecule type" value="Genomic_DNA"/>
</dbReference>
<dbReference type="AlphaFoldDB" id="A0A1X2HVL2"/>
<feature type="region of interest" description="Disordered" evidence="1">
    <location>
        <begin position="105"/>
        <end position="127"/>
    </location>
</feature>
<dbReference type="Proteomes" id="UP000242180">
    <property type="component" value="Unassembled WGS sequence"/>
</dbReference>
<sequence length="127" mass="13720">MSSSGLPMRHFLAAHADAFILEGLISHLKEQHNSVNSAPSSGDHKGKLSHELIAGAAAYEATKAYNKHCEKHGKPVDHAHGKQLIGGIAGGIVDKLAETKGLDKVEKHKAKKDAEQQAHSYYDKELH</sequence>
<evidence type="ECO:0008006" key="4">
    <source>
        <dbReference type="Google" id="ProtNLM"/>
    </source>
</evidence>
<evidence type="ECO:0000256" key="1">
    <source>
        <dbReference type="SAM" id="MobiDB-lite"/>
    </source>
</evidence>
<dbReference type="InParanoid" id="A0A1X2HVL2"/>
<dbReference type="STRING" id="13706.A0A1X2HVL2"/>
<dbReference type="OrthoDB" id="9895617at2759"/>
<dbReference type="PANTHER" id="PTHR37450">
    <property type="entry name" value="CIPC PROTEIN"/>
    <property type="match status" value="1"/>
</dbReference>
<reference evidence="2 3" key="1">
    <citation type="submission" date="2016-07" db="EMBL/GenBank/DDBJ databases">
        <title>Pervasive Adenine N6-methylation of Active Genes in Fungi.</title>
        <authorList>
            <consortium name="DOE Joint Genome Institute"/>
            <person name="Mondo S.J."/>
            <person name="Dannebaum R.O."/>
            <person name="Kuo R.C."/>
            <person name="Labutti K."/>
            <person name="Haridas S."/>
            <person name="Kuo A."/>
            <person name="Salamov A."/>
            <person name="Ahrendt S.R."/>
            <person name="Lipzen A."/>
            <person name="Sullivan W."/>
            <person name="Andreopoulos W.B."/>
            <person name="Clum A."/>
            <person name="Lindquist E."/>
            <person name="Daum C."/>
            <person name="Ramamoorthy G.K."/>
            <person name="Gryganskyi A."/>
            <person name="Culley D."/>
            <person name="Magnuson J.K."/>
            <person name="James T.Y."/>
            <person name="O'Malley M.A."/>
            <person name="Stajich J.E."/>
            <person name="Spatafora J.W."/>
            <person name="Visel A."/>
            <person name="Grigoriev I.V."/>
        </authorList>
    </citation>
    <scope>NUCLEOTIDE SEQUENCE [LARGE SCALE GENOMIC DNA]</scope>
    <source>
        <strain evidence="2 3">NRRL 2496</strain>
    </source>
</reference>
<name>A0A1X2HVL2_SYNRA</name>
<keyword evidence="3" id="KW-1185">Reference proteome</keyword>
<dbReference type="OMA" id="WFEESNT"/>
<gene>
    <name evidence="2" type="ORF">BCR43DRAFT_520755</name>
</gene>